<dbReference type="EMBL" id="KN822017">
    <property type="protein sequence ID" value="KIM66413.1"/>
    <property type="molecule type" value="Genomic_DNA"/>
</dbReference>
<reference evidence="1 2" key="1">
    <citation type="submission" date="2014-04" db="EMBL/GenBank/DDBJ databases">
        <authorList>
            <consortium name="DOE Joint Genome Institute"/>
            <person name="Kuo A."/>
            <person name="Kohler A."/>
            <person name="Nagy L.G."/>
            <person name="Floudas D."/>
            <person name="Copeland A."/>
            <person name="Barry K.W."/>
            <person name="Cichocki N."/>
            <person name="Veneault-Fourrey C."/>
            <person name="LaButti K."/>
            <person name="Lindquist E.A."/>
            <person name="Lipzen A."/>
            <person name="Lundell T."/>
            <person name="Morin E."/>
            <person name="Murat C."/>
            <person name="Sun H."/>
            <person name="Tunlid A."/>
            <person name="Henrissat B."/>
            <person name="Grigoriev I.V."/>
            <person name="Hibbett D.S."/>
            <person name="Martin F."/>
            <person name="Nordberg H.P."/>
            <person name="Cantor M.N."/>
            <person name="Hua S.X."/>
        </authorList>
    </citation>
    <scope>NUCLEOTIDE SEQUENCE [LARGE SCALE GENOMIC DNA]</scope>
    <source>
        <strain evidence="1 2">Foug A</strain>
    </source>
</reference>
<sequence>MATSPSLDILFFARPLLVLIVPAKVPDFVSSGWLSRLEKMKTWVRLKVKVCVV</sequence>
<evidence type="ECO:0000313" key="2">
    <source>
        <dbReference type="Proteomes" id="UP000053989"/>
    </source>
</evidence>
<accession>A0A0C2ZY94</accession>
<organism evidence="1 2">
    <name type="scientific">Scleroderma citrinum Foug A</name>
    <dbReference type="NCBI Taxonomy" id="1036808"/>
    <lineage>
        <taxon>Eukaryota</taxon>
        <taxon>Fungi</taxon>
        <taxon>Dikarya</taxon>
        <taxon>Basidiomycota</taxon>
        <taxon>Agaricomycotina</taxon>
        <taxon>Agaricomycetes</taxon>
        <taxon>Agaricomycetidae</taxon>
        <taxon>Boletales</taxon>
        <taxon>Sclerodermatineae</taxon>
        <taxon>Sclerodermataceae</taxon>
        <taxon>Scleroderma</taxon>
    </lineage>
</organism>
<dbReference type="HOGENOM" id="CLU_3070016_0_0_1"/>
<dbReference type="Proteomes" id="UP000053989">
    <property type="component" value="Unassembled WGS sequence"/>
</dbReference>
<evidence type="ECO:0000313" key="1">
    <source>
        <dbReference type="EMBL" id="KIM66413.1"/>
    </source>
</evidence>
<protein>
    <submittedName>
        <fullName evidence="1">Uncharacterized protein</fullName>
    </submittedName>
</protein>
<dbReference type="InParanoid" id="A0A0C2ZY94"/>
<gene>
    <name evidence="1" type="ORF">SCLCIDRAFT_1211171</name>
</gene>
<name>A0A0C2ZY94_9AGAM</name>
<keyword evidence="2" id="KW-1185">Reference proteome</keyword>
<reference evidence="2" key="2">
    <citation type="submission" date="2015-01" db="EMBL/GenBank/DDBJ databases">
        <title>Evolutionary Origins and Diversification of the Mycorrhizal Mutualists.</title>
        <authorList>
            <consortium name="DOE Joint Genome Institute"/>
            <consortium name="Mycorrhizal Genomics Consortium"/>
            <person name="Kohler A."/>
            <person name="Kuo A."/>
            <person name="Nagy L.G."/>
            <person name="Floudas D."/>
            <person name="Copeland A."/>
            <person name="Barry K.W."/>
            <person name="Cichocki N."/>
            <person name="Veneault-Fourrey C."/>
            <person name="LaButti K."/>
            <person name="Lindquist E.A."/>
            <person name="Lipzen A."/>
            <person name="Lundell T."/>
            <person name="Morin E."/>
            <person name="Murat C."/>
            <person name="Riley R."/>
            <person name="Ohm R."/>
            <person name="Sun H."/>
            <person name="Tunlid A."/>
            <person name="Henrissat B."/>
            <person name="Grigoriev I.V."/>
            <person name="Hibbett D.S."/>
            <person name="Martin F."/>
        </authorList>
    </citation>
    <scope>NUCLEOTIDE SEQUENCE [LARGE SCALE GENOMIC DNA]</scope>
    <source>
        <strain evidence="2">Foug A</strain>
    </source>
</reference>
<proteinExistence type="predicted"/>
<dbReference type="AlphaFoldDB" id="A0A0C2ZY94"/>